<sequence>MSELFSPEWMEGFAEAWNADPQLSGALADIGFSSNIAYGYAGDDAPKGLLVVENGKAVSSGAFDGQELNWDIRMPAANWDTWMKKPPNMMTLGVAYTTGKLKFAVGDYSAMIKDPRMAGPFIKSFAAMSKVA</sequence>
<accession>A0A1I3NJA4</accession>
<dbReference type="Gene3D" id="3.30.1050.10">
    <property type="entry name" value="SCP2 sterol-binding domain"/>
    <property type="match status" value="1"/>
</dbReference>
<dbReference type="SUPFAM" id="SSF55718">
    <property type="entry name" value="SCP-like"/>
    <property type="match status" value="1"/>
</dbReference>
<organism evidence="1 2">
    <name type="scientific">Celeribacter neptunius</name>
    <dbReference type="NCBI Taxonomy" id="588602"/>
    <lineage>
        <taxon>Bacteria</taxon>
        <taxon>Pseudomonadati</taxon>
        <taxon>Pseudomonadota</taxon>
        <taxon>Alphaproteobacteria</taxon>
        <taxon>Rhodobacterales</taxon>
        <taxon>Roseobacteraceae</taxon>
        <taxon>Celeribacter</taxon>
    </lineage>
</organism>
<dbReference type="AlphaFoldDB" id="A0A1I3NJA4"/>
<gene>
    <name evidence="1" type="ORF">SAMN04487991_1385</name>
</gene>
<dbReference type="OrthoDB" id="459969at2"/>
<evidence type="ECO:0000313" key="2">
    <source>
        <dbReference type="Proteomes" id="UP000199630"/>
    </source>
</evidence>
<reference evidence="2" key="1">
    <citation type="submission" date="2016-10" db="EMBL/GenBank/DDBJ databases">
        <authorList>
            <person name="Varghese N."/>
            <person name="Submissions S."/>
        </authorList>
    </citation>
    <scope>NUCLEOTIDE SEQUENCE [LARGE SCALE GENOMIC DNA]</scope>
    <source>
        <strain evidence="2">DSM 26471</strain>
    </source>
</reference>
<keyword evidence="2" id="KW-1185">Reference proteome</keyword>
<dbReference type="RefSeq" id="WP_090059423.1">
    <property type="nucleotide sequence ID" value="NZ_FORH01000002.1"/>
</dbReference>
<dbReference type="STRING" id="588602.SAMN04487991_1385"/>
<evidence type="ECO:0008006" key="3">
    <source>
        <dbReference type="Google" id="ProtNLM"/>
    </source>
</evidence>
<protein>
    <recommendedName>
        <fullName evidence="3">SCP-2 sterol transfer family protein</fullName>
    </recommendedName>
</protein>
<dbReference type="Proteomes" id="UP000199630">
    <property type="component" value="Unassembled WGS sequence"/>
</dbReference>
<dbReference type="EMBL" id="FORH01000002">
    <property type="protein sequence ID" value="SFJ09247.1"/>
    <property type="molecule type" value="Genomic_DNA"/>
</dbReference>
<proteinExistence type="predicted"/>
<dbReference type="InterPro" id="IPR036527">
    <property type="entry name" value="SCP2_sterol-bd_dom_sf"/>
</dbReference>
<name>A0A1I3NJA4_9RHOB</name>
<evidence type="ECO:0000313" key="1">
    <source>
        <dbReference type="EMBL" id="SFJ09247.1"/>
    </source>
</evidence>